<dbReference type="PANTHER" id="PTHR10590:SF4">
    <property type="entry name" value="SOLUTE CARRIER FAMILY 28 MEMBER 3"/>
    <property type="match status" value="1"/>
</dbReference>
<dbReference type="PANTHER" id="PTHR10590">
    <property type="entry name" value="SODIUM/NUCLEOSIDE COTRANSPORTER"/>
    <property type="match status" value="1"/>
</dbReference>
<reference evidence="3 4" key="1">
    <citation type="submission" date="2021-06" db="EMBL/GenBank/DDBJ databases">
        <authorList>
            <person name="Palmer J.M."/>
        </authorList>
    </citation>
    <scope>NUCLEOTIDE SEQUENCE [LARGE SCALE GENOMIC DNA]</scope>
    <source>
        <strain evidence="3 4">XC_2019</strain>
        <tissue evidence="3">Muscle</tissue>
    </source>
</reference>
<accession>A0ABV0QNI2</accession>
<keyword evidence="1" id="KW-0732">Signal</keyword>
<gene>
    <name evidence="3" type="ORF">XENOCAPTIV_028904</name>
</gene>
<sequence>MHMLTATLMSAPASLAIAKIFWPEKEISKSNHDLKLIKGENKYMLEAASQGASCAVGVVANIISNIIAFATLLAVFDAILSWLGGMFDCPQLSFSVTRLQYKCRHFSKHISRDRQVSSHSAFLAHLLLSLHASGLHDGRFLGGQFLRCRADWHKDVSQQVCGGLVVRTGGLRSGGDTRGQVCIPQIAIVGP</sequence>
<evidence type="ECO:0000313" key="4">
    <source>
        <dbReference type="Proteomes" id="UP001434883"/>
    </source>
</evidence>
<name>A0ABV0QNI2_9TELE</name>
<dbReference type="EMBL" id="JAHRIN010017614">
    <property type="protein sequence ID" value="MEQ2197404.1"/>
    <property type="molecule type" value="Genomic_DNA"/>
</dbReference>
<protein>
    <recommendedName>
        <fullName evidence="2">Concentrative nucleoside transporter C-terminal domain-containing protein</fullName>
    </recommendedName>
</protein>
<feature type="signal peptide" evidence="1">
    <location>
        <begin position="1"/>
        <end position="18"/>
    </location>
</feature>
<evidence type="ECO:0000313" key="3">
    <source>
        <dbReference type="EMBL" id="MEQ2197404.1"/>
    </source>
</evidence>
<dbReference type="InterPro" id="IPR008276">
    <property type="entry name" value="C_nuclsd_transpt"/>
</dbReference>
<comment type="caution">
    <text evidence="3">The sequence shown here is derived from an EMBL/GenBank/DDBJ whole genome shotgun (WGS) entry which is preliminary data.</text>
</comment>
<dbReference type="InterPro" id="IPR011657">
    <property type="entry name" value="CNT_C_dom"/>
</dbReference>
<evidence type="ECO:0000259" key="2">
    <source>
        <dbReference type="Pfam" id="PF07662"/>
    </source>
</evidence>
<feature type="chain" id="PRO_5045374424" description="Concentrative nucleoside transporter C-terminal domain-containing protein" evidence="1">
    <location>
        <begin position="19"/>
        <end position="191"/>
    </location>
</feature>
<evidence type="ECO:0000256" key="1">
    <source>
        <dbReference type="SAM" id="SignalP"/>
    </source>
</evidence>
<proteinExistence type="predicted"/>
<organism evidence="3 4">
    <name type="scientific">Xenoophorus captivus</name>
    <dbReference type="NCBI Taxonomy" id="1517983"/>
    <lineage>
        <taxon>Eukaryota</taxon>
        <taxon>Metazoa</taxon>
        <taxon>Chordata</taxon>
        <taxon>Craniata</taxon>
        <taxon>Vertebrata</taxon>
        <taxon>Euteleostomi</taxon>
        <taxon>Actinopterygii</taxon>
        <taxon>Neopterygii</taxon>
        <taxon>Teleostei</taxon>
        <taxon>Neoteleostei</taxon>
        <taxon>Acanthomorphata</taxon>
        <taxon>Ovalentaria</taxon>
        <taxon>Atherinomorphae</taxon>
        <taxon>Cyprinodontiformes</taxon>
        <taxon>Goodeidae</taxon>
        <taxon>Xenoophorus</taxon>
    </lineage>
</organism>
<keyword evidence="4" id="KW-1185">Reference proteome</keyword>
<dbReference type="Proteomes" id="UP001434883">
    <property type="component" value="Unassembled WGS sequence"/>
</dbReference>
<feature type="domain" description="Concentrative nucleoside transporter C-terminal" evidence="2">
    <location>
        <begin position="2"/>
        <end position="95"/>
    </location>
</feature>
<dbReference type="Pfam" id="PF07662">
    <property type="entry name" value="Nucleos_tra2_C"/>
    <property type="match status" value="1"/>
</dbReference>